<feature type="transmembrane region" description="Helical" evidence="11">
    <location>
        <begin position="106"/>
        <end position="128"/>
    </location>
</feature>
<dbReference type="PANTHER" id="PTHR24246">
    <property type="entry name" value="OLFACTORY RECEPTOR AND ADENOSINE RECEPTOR"/>
    <property type="match status" value="1"/>
</dbReference>
<sequence>MDPRFCGMATPANVSCRPQCPGGADTSAPGPSTTYFVVESVAGLLAIAGNAFICAAILRDRKLRAVVTYHFLASLAAADALVGAVAIPCAQLSAAGLPQGQPRLCLLMLCTLLGLTQASVFGLLGVAVERYVAILQPLQYPAVLSPRNARWGIAASWSLAMALGLLPLLGWHKPLLPDGRCLFNAIIEDTYMVYFNFLVCMLLPLVVMLGLYARIFLAARRHIRQVAVRGVPGGGRGRVLRRELHVAASLFLVLCCFALCWLPLHVLNTMTLFCPSCPLPGHLVLAAIALSHANSALNPVLYVLRLRAFRQAFEAALACSWAPPGRALSMGLVPSSGQGLGSRNDLLPGK</sequence>
<evidence type="ECO:0000256" key="5">
    <source>
        <dbReference type="ARBA" id="ARBA00023040"/>
    </source>
</evidence>
<dbReference type="PROSITE" id="PS00237">
    <property type="entry name" value="G_PROTEIN_RECEP_F1_1"/>
    <property type="match status" value="1"/>
</dbReference>
<keyword evidence="14" id="KW-1185">Reference proteome</keyword>
<dbReference type="PRINTS" id="PR00424">
    <property type="entry name" value="ADENOSINER"/>
</dbReference>
<feature type="transmembrane region" description="Helical" evidence="11">
    <location>
        <begin position="35"/>
        <end position="58"/>
    </location>
</feature>
<feature type="transmembrane region" description="Helical" evidence="11">
    <location>
        <begin position="149"/>
        <end position="171"/>
    </location>
</feature>
<keyword evidence="2 11" id="KW-1003">Cell membrane</keyword>
<dbReference type="Gene3D" id="1.20.1070.10">
    <property type="entry name" value="Rhodopsin 7-helix transmembrane proteins"/>
    <property type="match status" value="1"/>
</dbReference>
<accession>A0A151LYB3</accession>
<evidence type="ECO:0000256" key="6">
    <source>
        <dbReference type="ARBA" id="ARBA00023136"/>
    </source>
</evidence>
<evidence type="ECO:0000256" key="2">
    <source>
        <dbReference type="ARBA" id="ARBA00022475"/>
    </source>
</evidence>
<feature type="transmembrane region" description="Helical" evidence="11">
    <location>
        <begin position="191"/>
        <end position="213"/>
    </location>
</feature>
<gene>
    <name evidence="13" type="ORF">Y1Q_0017691</name>
</gene>
<keyword evidence="5 11" id="KW-0297">G-protein coupled receptor</keyword>
<dbReference type="PROSITE" id="PS50262">
    <property type="entry name" value="G_PROTEIN_RECEP_F1_2"/>
    <property type="match status" value="1"/>
</dbReference>
<dbReference type="PANTHER" id="PTHR24246:SF21">
    <property type="entry name" value="G-PROTEIN COUPLED RECEPTORS FAMILY 1 PROFILE DOMAIN-CONTAINING PROTEIN"/>
    <property type="match status" value="1"/>
</dbReference>
<evidence type="ECO:0000256" key="1">
    <source>
        <dbReference type="ARBA" id="ARBA00004651"/>
    </source>
</evidence>
<feature type="domain" description="G-protein coupled receptors family 1 profile" evidence="12">
    <location>
        <begin position="49"/>
        <end position="302"/>
    </location>
</feature>
<dbReference type="STRING" id="8496.A0A151LYB3"/>
<reference evidence="13 14" key="1">
    <citation type="journal article" date="2012" name="Genome Biol.">
        <title>Sequencing three crocodilian genomes to illuminate the evolution of archosaurs and amniotes.</title>
        <authorList>
            <person name="St John J.A."/>
            <person name="Braun E.L."/>
            <person name="Isberg S.R."/>
            <person name="Miles L.G."/>
            <person name="Chong A.Y."/>
            <person name="Gongora J."/>
            <person name="Dalzell P."/>
            <person name="Moran C."/>
            <person name="Bed'hom B."/>
            <person name="Abzhanov A."/>
            <person name="Burgess S.C."/>
            <person name="Cooksey A.M."/>
            <person name="Castoe T.A."/>
            <person name="Crawford N.G."/>
            <person name="Densmore L.D."/>
            <person name="Drew J.C."/>
            <person name="Edwards S.V."/>
            <person name="Faircloth B.C."/>
            <person name="Fujita M.K."/>
            <person name="Greenwold M.J."/>
            <person name="Hoffmann F.G."/>
            <person name="Howard J.M."/>
            <person name="Iguchi T."/>
            <person name="Janes D.E."/>
            <person name="Khan S.Y."/>
            <person name="Kohno S."/>
            <person name="de Koning A.J."/>
            <person name="Lance S.L."/>
            <person name="McCarthy F.M."/>
            <person name="McCormack J.E."/>
            <person name="Merchant M.E."/>
            <person name="Peterson D.G."/>
            <person name="Pollock D.D."/>
            <person name="Pourmand N."/>
            <person name="Raney B.J."/>
            <person name="Roessler K.A."/>
            <person name="Sanford J.R."/>
            <person name="Sawyer R.H."/>
            <person name="Schmidt C.J."/>
            <person name="Triplett E.W."/>
            <person name="Tuberville T.D."/>
            <person name="Venegas-Anaya M."/>
            <person name="Howard J.T."/>
            <person name="Jarvis E.D."/>
            <person name="Guillette L.J.Jr."/>
            <person name="Glenn T.C."/>
            <person name="Green R.E."/>
            <person name="Ray D.A."/>
        </authorList>
    </citation>
    <scope>NUCLEOTIDE SEQUENCE [LARGE SCALE GENOMIC DNA]</scope>
    <source>
        <strain evidence="13">KSC_2009_1</strain>
    </source>
</reference>
<dbReference type="InterPro" id="IPR000276">
    <property type="entry name" value="GPCR_Rhodpsn"/>
</dbReference>
<feature type="transmembrane region" description="Helical" evidence="11">
    <location>
        <begin position="244"/>
        <end position="264"/>
    </location>
</feature>
<evidence type="ECO:0000256" key="3">
    <source>
        <dbReference type="ARBA" id="ARBA00022692"/>
    </source>
</evidence>
<dbReference type="eggNOG" id="KOG3656">
    <property type="taxonomic scope" value="Eukaryota"/>
</dbReference>
<evidence type="ECO:0000259" key="12">
    <source>
        <dbReference type="PROSITE" id="PS50262"/>
    </source>
</evidence>
<dbReference type="GO" id="GO:0001609">
    <property type="term" value="F:G protein-coupled adenosine receptor activity"/>
    <property type="evidence" value="ECO:0007669"/>
    <property type="project" value="UniProtKB-UniRule"/>
</dbReference>
<evidence type="ECO:0000256" key="4">
    <source>
        <dbReference type="ARBA" id="ARBA00022989"/>
    </source>
</evidence>
<evidence type="ECO:0000256" key="8">
    <source>
        <dbReference type="ARBA" id="ARBA00023170"/>
    </source>
</evidence>
<name>A0A151LYB3_ALLMI</name>
<comment type="caution">
    <text evidence="13">The sequence shown here is derived from an EMBL/GenBank/DDBJ whole genome shotgun (WGS) entry which is preliminary data.</text>
</comment>
<feature type="transmembrane region" description="Helical" evidence="11">
    <location>
        <begin position="284"/>
        <end position="304"/>
    </location>
</feature>
<keyword evidence="4 11" id="KW-1133">Transmembrane helix</keyword>
<comment type="subcellular location">
    <subcellularLocation>
        <location evidence="1 11">Cell membrane</location>
        <topology evidence="1 11">Multi-pass membrane protein</topology>
    </subcellularLocation>
</comment>
<dbReference type="InterPro" id="IPR001634">
    <property type="entry name" value="Adenosn_rcpt"/>
</dbReference>
<evidence type="ECO:0000256" key="10">
    <source>
        <dbReference type="ARBA" id="ARBA00023224"/>
    </source>
</evidence>
<dbReference type="EMBL" id="AKHW03007029">
    <property type="protein sequence ID" value="KYO17243.1"/>
    <property type="molecule type" value="Genomic_DNA"/>
</dbReference>
<organism evidence="13 14">
    <name type="scientific">Alligator mississippiensis</name>
    <name type="common">American alligator</name>
    <dbReference type="NCBI Taxonomy" id="8496"/>
    <lineage>
        <taxon>Eukaryota</taxon>
        <taxon>Metazoa</taxon>
        <taxon>Chordata</taxon>
        <taxon>Craniata</taxon>
        <taxon>Vertebrata</taxon>
        <taxon>Euteleostomi</taxon>
        <taxon>Archelosauria</taxon>
        <taxon>Archosauria</taxon>
        <taxon>Crocodylia</taxon>
        <taxon>Alligatoridae</taxon>
        <taxon>Alligatorinae</taxon>
        <taxon>Alligator</taxon>
    </lineage>
</organism>
<proteinExistence type="inferred from homology"/>
<evidence type="ECO:0000256" key="9">
    <source>
        <dbReference type="ARBA" id="ARBA00023180"/>
    </source>
</evidence>
<keyword evidence="8 11" id="KW-0675">Receptor</keyword>
<evidence type="ECO:0000313" key="14">
    <source>
        <dbReference type="Proteomes" id="UP000050525"/>
    </source>
</evidence>
<dbReference type="SUPFAM" id="SSF81321">
    <property type="entry name" value="Family A G protein-coupled receptor-like"/>
    <property type="match status" value="1"/>
</dbReference>
<keyword evidence="9 11" id="KW-0325">Glycoprotein</keyword>
<dbReference type="AlphaFoldDB" id="A0A151LYB3"/>
<keyword evidence="6 11" id="KW-0472">Membrane</keyword>
<dbReference type="GO" id="GO:0005886">
    <property type="term" value="C:plasma membrane"/>
    <property type="evidence" value="ECO:0007669"/>
    <property type="project" value="UniProtKB-SubCell"/>
</dbReference>
<keyword evidence="7 11" id="KW-1015">Disulfide bond</keyword>
<dbReference type="PRINTS" id="PR00237">
    <property type="entry name" value="GPCRRHODOPSN"/>
</dbReference>
<comment type="similarity">
    <text evidence="11">Belongs to the G-protein coupled receptor 1 family.</text>
</comment>
<evidence type="ECO:0000256" key="7">
    <source>
        <dbReference type="ARBA" id="ARBA00023157"/>
    </source>
</evidence>
<dbReference type="Proteomes" id="UP000050525">
    <property type="component" value="Unassembled WGS sequence"/>
</dbReference>
<feature type="transmembrane region" description="Helical" evidence="11">
    <location>
        <begin position="70"/>
        <end position="94"/>
    </location>
</feature>
<evidence type="ECO:0000313" key="13">
    <source>
        <dbReference type="EMBL" id="KYO17243.1"/>
    </source>
</evidence>
<dbReference type="InterPro" id="IPR017452">
    <property type="entry name" value="GPCR_Rhodpsn_7TM"/>
</dbReference>
<evidence type="ECO:0000256" key="11">
    <source>
        <dbReference type="RuleBase" id="RU201114"/>
    </source>
</evidence>
<keyword evidence="3 11" id="KW-0812">Transmembrane</keyword>
<protein>
    <recommendedName>
        <fullName evidence="12">G-protein coupled receptors family 1 profile domain-containing protein</fullName>
    </recommendedName>
</protein>
<keyword evidence="10 11" id="KW-0807">Transducer</keyword>
<dbReference type="Pfam" id="PF00001">
    <property type="entry name" value="7tm_1"/>
    <property type="match status" value="1"/>
</dbReference>